<comment type="cofactor">
    <cofactor evidence="1">
        <name>Zn(2+)</name>
        <dbReference type="ChEBI" id="CHEBI:29105"/>
    </cofactor>
</comment>
<comment type="subcellular location">
    <subcellularLocation>
        <location evidence="2">Cytoplasm</location>
    </subcellularLocation>
</comment>
<dbReference type="InterPro" id="IPR051335">
    <property type="entry name" value="Alanyl-tRNA_Editing_Enzymes"/>
</dbReference>
<name>A0A4R2L5M1_9FIRM</name>
<dbReference type="Gene3D" id="3.30.980.10">
    <property type="entry name" value="Threonyl-trna Synthetase, Chain A, domain 2"/>
    <property type="match status" value="1"/>
</dbReference>
<accession>A0A4R2L5M1</accession>
<dbReference type="RefSeq" id="WP_132242148.1">
    <property type="nucleotide sequence ID" value="NZ_SLWV01000002.1"/>
</dbReference>
<reference evidence="7 8" key="1">
    <citation type="submission" date="2019-03" db="EMBL/GenBank/DDBJ databases">
        <title>Genomic Encyclopedia of Type Strains, Phase IV (KMG-IV): sequencing the most valuable type-strain genomes for metagenomic binning, comparative biology and taxonomic classification.</title>
        <authorList>
            <person name="Goeker M."/>
        </authorList>
    </citation>
    <scope>NUCLEOTIDE SEQUENCE [LARGE SCALE GENOMIC DNA]</scope>
    <source>
        <strain evidence="7 8">DSM 102940</strain>
    </source>
</reference>
<dbReference type="GO" id="GO:0003676">
    <property type="term" value="F:nucleic acid binding"/>
    <property type="evidence" value="ECO:0007669"/>
    <property type="project" value="InterPro"/>
</dbReference>
<dbReference type="PANTHER" id="PTHR43462">
    <property type="entry name" value="ALANYL-TRNA EDITING PROTEIN"/>
    <property type="match status" value="1"/>
</dbReference>
<dbReference type="InterPro" id="IPR018164">
    <property type="entry name" value="Ala-tRNA-synth_IIc_N"/>
</dbReference>
<gene>
    <name evidence="7" type="ORF">EV214_10257</name>
</gene>
<dbReference type="InterPro" id="IPR009000">
    <property type="entry name" value="Transl_B-barrel_sf"/>
</dbReference>
<dbReference type="AlphaFoldDB" id="A0A4R2L5M1"/>
<keyword evidence="5" id="KW-0175">Coiled coil</keyword>
<dbReference type="InterPro" id="IPR018163">
    <property type="entry name" value="Thr/Ala-tRNA-synth_IIc_edit"/>
</dbReference>
<dbReference type="PANTHER" id="PTHR43462:SF1">
    <property type="entry name" value="ALANYL-TRNA EDITING PROTEIN AARSD1"/>
    <property type="match status" value="1"/>
</dbReference>
<evidence type="ECO:0000259" key="6">
    <source>
        <dbReference type="PROSITE" id="PS50860"/>
    </source>
</evidence>
<dbReference type="GO" id="GO:0005524">
    <property type="term" value="F:ATP binding"/>
    <property type="evidence" value="ECO:0007669"/>
    <property type="project" value="InterPro"/>
</dbReference>
<evidence type="ECO:0000313" key="7">
    <source>
        <dbReference type="EMBL" id="TCO79339.1"/>
    </source>
</evidence>
<proteinExistence type="predicted"/>
<dbReference type="Pfam" id="PF07973">
    <property type="entry name" value="tRNA_SAD"/>
    <property type="match status" value="1"/>
</dbReference>
<dbReference type="InterPro" id="IPR012947">
    <property type="entry name" value="tRNA_SAD"/>
</dbReference>
<dbReference type="SUPFAM" id="SSF55186">
    <property type="entry name" value="ThrRS/AlaRS common domain"/>
    <property type="match status" value="1"/>
</dbReference>
<keyword evidence="3" id="KW-0479">Metal-binding</keyword>
<dbReference type="Proteomes" id="UP000294919">
    <property type="component" value="Unassembled WGS sequence"/>
</dbReference>
<dbReference type="InterPro" id="IPR018165">
    <property type="entry name" value="Ala-tRNA-synth_IIc_core"/>
</dbReference>
<evidence type="ECO:0000256" key="4">
    <source>
        <dbReference type="ARBA" id="ARBA00022833"/>
    </source>
</evidence>
<protein>
    <submittedName>
        <fullName evidence="7">Misacylated tRNA(Ala) deacylase</fullName>
    </submittedName>
</protein>
<dbReference type="GO" id="GO:0046872">
    <property type="term" value="F:metal ion binding"/>
    <property type="evidence" value="ECO:0007669"/>
    <property type="project" value="UniProtKB-KW"/>
</dbReference>
<comment type="caution">
    <text evidence="7">The sequence shown here is derived from an EMBL/GenBank/DDBJ whole genome shotgun (WGS) entry which is preliminary data.</text>
</comment>
<organism evidence="7 8">
    <name type="scientific">Marinisporobacter balticus</name>
    <dbReference type="NCBI Taxonomy" id="2018667"/>
    <lineage>
        <taxon>Bacteria</taxon>
        <taxon>Bacillati</taxon>
        <taxon>Bacillota</taxon>
        <taxon>Clostridia</taxon>
        <taxon>Peptostreptococcales</taxon>
        <taxon>Thermotaleaceae</taxon>
        <taxon>Marinisporobacter</taxon>
    </lineage>
</organism>
<dbReference type="GO" id="GO:0004813">
    <property type="term" value="F:alanine-tRNA ligase activity"/>
    <property type="evidence" value="ECO:0007669"/>
    <property type="project" value="InterPro"/>
</dbReference>
<feature type="domain" description="Alanyl-transfer RNA synthetases family profile" evidence="6">
    <location>
        <begin position="1"/>
        <end position="232"/>
    </location>
</feature>
<dbReference type="SUPFAM" id="SSF50447">
    <property type="entry name" value="Translation proteins"/>
    <property type="match status" value="1"/>
</dbReference>
<dbReference type="EMBL" id="SLWV01000002">
    <property type="protein sequence ID" value="TCO79339.1"/>
    <property type="molecule type" value="Genomic_DNA"/>
</dbReference>
<sequence length="238" mass="27486">MSELIFQKDSYEKEFDCNIVEIDEGENAVVLDRTAFYPGGGGQLCDKGVLIVEGETYTVEKVKKNGEKIYHCIEGSLPKLNTRCKGQIDWEYRYKLMRTHTAMHILCGIVWRDYKAQVTGGNMEPLQGRMDFEFENLEKDLIKEIEEKVNQEVENKRNVKVNILKREEAFQIPDLIRTKINLLPEGIEEIRTVEIEGLDLQADGGTHVKNTREVGKINIIKYKSKGKVNKRIYVEIED</sequence>
<dbReference type="GO" id="GO:0005737">
    <property type="term" value="C:cytoplasm"/>
    <property type="evidence" value="ECO:0007669"/>
    <property type="project" value="UniProtKB-SubCell"/>
</dbReference>
<evidence type="ECO:0000256" key="5">
    <source>
        <dbReference type="SAM" id="Coils"/>
    </source>
</evidence>
<dbReference type="Gene3D" id="2.40.30.130">
    <property type="match status" value="1"/>
</dbReference>
<dbReference type="SMART" id="SM00863">
    <property type="entry name" value="tRNA_SAD"/>
    <property type="match status" value="1"/>
</dbReference>
<feature type="coiled-coil region" evidence="5">
    <location>
        <begin position="134"/>
        <end position="162"/>
    </location>
</feature>
<evidence type="ECO:0000313" key="8">
    <source>
        <dbReference type="Proteomes" id="UP000294919"/>
    </source>
</evidence>
<dbReference type="OrthoDB" id="9812949at2"/>
<keyword evidence="8" id="KW-1185">Reference proteome</keyword>
<evidence type="ECO:0000256" key="3">
    <source>
        <dbReference type="ARBA" id="ARBA00022723"/>
    </source>
</evidence>
<dbReference type="Pfam" id="PF01411">
    <property type="entry name" value="tRNA-synt_2c"/>
    <property type="match status" value="1"/>
</dbReference>
<dbReference type="PROSITE" id="PS50860">
    <property type="entry name" value="AA_TRNA_LIGASE_II_ALA"/>
    <property type="match status" value="1"/>
</dbReference>
<keyword evidence="4" id="KW-0862">Zinc</keyword>
<evidence type="ECO:0000256" key="1">
    <source>
        <dbReference type="ARBA" id="ARBA00001947"/>
    </source>
</evidence>
<dbReference type="GO" id="GO:0002161">
    <property type="term" value="F:aminoacyl-tRNA deacylase activity"/>
    <property type="evidence" value="ECO:0007669"/>
    <property type="project" value="UniProtKB-ARBA"/>
</dbReference>
<dbReference type="GO" id="GO:0006419">
    <property type="term" value="P:alanyl-tRNA aminoacylation"/>
    <property type="evidence" value="ECO:0007669"/>
    <property type="project" value="InterPro"/>
</dbReference>
<evidence type="ECO:0000256" key="2">
    <source>
        <dbReference type="ARBA" id="ARBA00004496"/>
    </source>
</evidence>